<protein>
    <submittedName>
        <fullName evidence="1">Uncharacterized protein</fullName>
    </submittedName>
</protein>
<reference evidence="2" key="1">
    <citation type="journal article" date="2019" name="Int. J. Syst. Evol. Microbiol.">
        <title>The Global Catalogue of Microorganisms (GCM) 10K type strain sequencing project: providing services to taxonomists for standard genome sequencing and annotation.</title>
        <authorList>
            <consortium name="The Broad Institute Genomics Platform"/>
            <consortium name="The Broad Institute Genome Sequencing Center for Infectious Disease"/>
            <person name="Wu L."/>
            <person name="Ma J."/>
        </authorList>
    </citation>
    <scope>NUCLEOTIDE SEQUENCE [LARGE SCALE GENOMIC DNA]</scope>
    <source>
        <strain evidence="2">CCUG 61485</strain>
    </source>
</reference>
<dbReference type="RefSeq" id="WP_377177175.1">
    <property type="nucleotide sequence ID" value="NZ_JBHTMY010000002.1"/>
</dbReference>
<accession>A0ABW3Y1E7</accession>
<keyword evidence="2" id="KW-1185">Reference proteome</keyword>
<name>A0ABW3Y1E7_9FLAO</name>
<evidence type="ECO:0000313" key="2">
    <source>
        <dbReference type="Proteomes" id="UP001597201"/>
    </source>
</evidence>
<dbReference type="Proteomes" id="UP001597201">
    <property type="component" value="Unassembled WGS sequence"/>
</dbReference>
<organism evidence="1 2">
    <name type="scientific">Namhaeicola litoreus</name>
    <dbReference type="NCBI Taxonomy" id="1052145"/>
    <lineage>
        <taxon>Bacteria</taxon>
        <taxon>Pseudomonadati</taxon>
        <taxon>Bacteroidota</taxon>
        <taxon>Flavobacteriia</taxon>
        <taxon>Flavobacteriales</taxon>
        <taxon>Flavobacteriaceae</taxon>
        <taxon>Namhaeicola</taxon>
    </lineage>
</organism>
<comment type="caution">
    <text evidence="1">The sequence shown here is derived from an EMBL/GenBank/DDBJ whole genome shotgun (WGS) entry which is preliminary data.</text>
</comment>
<proteinExistence type="predicted"/>
<gene>
    <name evidence="1" type="ORF">ACFQ39_06340</name>
</gene>
<sequence length="117" mass="13610">MQNVELFLNHTNLFCPVTGQKIIDEDGNFTPSNTLVYCFIDEAGGFEYAKEGIESLFETCMKEKEEELEEAYALFIEKLEEKDETENWLCMTINSNIVGPMEQFGKFCFDMNYNEKI</sequence>
<evidence type="ECO:0000313" key="1">
    <source>
        <dbReference type="EMBL" id="MFD1315230.1"/>
    </source>
</evidence>
<dbReference type="EMBL" id="JBHTMY010000002">
    <property type="protein sequence ID" value="MFD1315230.1"/>
    <property type="molecule type" value="Genomic_DNA"/>
</dbReference>